<feature type="compositionally biased region" description="Basic and acidic residues" evidence="1">
    <location>
        <begin position="216"/>
        <end position="227"/>
    </location>
</feature>
<feature type="compositionally biased region" description="Low complexity" evidence="1">
    <location>
        <begin position="565"/>
        <end position="585"/>
    </location>
</feature>
<proteinExistence type="predicted"/>
<feature type="compositionally biased region" description="Basic and acidic residues" evidence="1">
    <location>
        <begin position="533"/>
        <end position="549"/>
    </location>
</feature>
<reference evidence="2 3" key="1">
    <citation type="submission" date="2024-04" db="EMBL/GenBank/DDBJ databases">
        <authorList>
            <consortium name="Genoscope - CEA"/>
            <person name="William W."/>
        </authorList>
    </citation>
    <scope>NUCLEOTIDE SEQUENCE [LARGE SCALE GENOMIC DNA]</scope>
</reference>
<feature type="compositionally biased region" description="Polar residues" evidence="1">
    <location>
        <begin position="22"/>
        <end position="35"/>
    </location>
</feature>
<evidence type="ECO:0000313" key="3">
    <source>
        <dbReference type="Proteomes" id="UP001497497"/>
    </source>
</evidence>
<evidence type="ECO:0000256" key="1">
    <source>
        <dbReference type="SAM" id="MobiDB-lite"/>
    </source>
</evidence>
<feature type="region of interest" description="Disordered" evidence="1">
    <location>
        <begin position="406"/>
        <end position="634"/>
    </location>
</feature>
<feature type="compositionally biased region" description="Basic and acidic residues" evidence="1">
    <location>
        <begin position="586"/>
        <end position="595"/>
    </location>
</feature>
<dbReference type="Proteomes" id="UP001497497">
    <property type="component" value="Unassembled WGS sequence"/>
</dbReference>
<accession>A0AAV2HVT2</accession>
<feature type="compositionally biased region" description="Acidic residues" evidence="1">
    <location>
        <begin position="429"/>
        <end position="476"/>
    </location>
</feature>
<dbReference type="AlphaFoldDB" id="A0AAV2HVT2"/>
<feature type="compositionally biased region" description="Low complexity" evidence="1">
    <location>
        <begin position="477"/>
        <end position="486"/>
    </location>
</feature>
<feature type="compositionally biased region" description="Polar residues" evidence="1">
    <location>
        <begin position="43"/>
        <end position="54"/>
    </location>
</feature>
<feature type="region of interest" description="Disordered" evidence="1">
    <location>
        <begin position="22"/>
        <end position="146"/>
    </location>
</feature>
<protein>
    <submittedName>
        <fullName evidence="2">Uncharacterized protein</fullName>
    </submittedName>
</protein>
<feature type="compositionally biased region" description="Acidic residues" evidence="1">
    <location>
        <begin position="189"/>
        <end position="209"/>
    </location>
</feature>
<keyword evidence="3" id="KW-1185">Reference proteome</keyword>
<feature type="compositionally biased region" description="Low complexity" evidence="1">
    <location>
        <begin position="498"/>
        <end position="523"/>
    </location>
</feature>
<gene>
    <name evidence="2" type="ORF">GSLYS_00010729001</name>
</gene>
<feature type="compositionally biased region" description="Low complexity" evidence="1">
    <location>
        <begin position="62"/>
        <end position="77"/>
    </location>
</feature>
<dbReference type="EMBL" id="CAXITT010000240">
    <property type="protein sequence ID" value="CAL1536816.1"/>
    <property type="molecule type" value="Genomic_DNA"/>
</dbReference>
<feature type="compositionally biased region" description="Basic and acidic residues" evidence="1">
    <location>
        <begin position="164"/>
        <end position="177"/>
    </location>
</feature>
<feature type="compositionally biased region" description="Low complexity" evidence="1">
    <location>
        <begin position="596"/>
        <end position="606"/>
    </location>
</feature>
<evidence type="ECO:0000313" key="2">
    <source>
        <dbReference type="EMBL" id="CAL1536816.1"/>
    </source>
</evidence>
<feature type="non-terminal residue" evidence="2">
    <location>
        <position position="634"/>
    </location>
</feature>
<feature type="region of interest" description="Disordered" evidence="1">
    <location>
        <begin position="164"/>
        <end position="238"/>
    </location>
</feature>
<sequence>MTSKKIISRVSEWRRNIQATSAANSLDTTKSSSSLWKPKTSKRLSQMNVSQNKLSKADVKTKSGVKPVGTPVKPVGRGPKEGNLSGVQNSKPSQVPKRGAVVKSVRESQATSKQRPKLAQPKKVPKAEIPLKKSTRGKVKDWMVSPGLHQERIVEVIYHRPVEKSKGDGENIPEKSEAATVEDCQPVGDDGDLDADYSSDENNESDGAEEVNATPVEKEEGAEKCDDGSGVTMDCAVPKEGQTDSRLHRSLLMSLLSEEIPDVTGLIYKCFTVAELGELSAKDVARLLSCLDLAKVKLERGDVGEAEGLLSGQVQMSVASERLVGAATSVFKYIESGTITNEGLWDRIQQLAGNDSTLSNMDADCLKIQLSAVAQELVLALSSVDGCPPTIVIEKCREIMGVMQRQEQPITNDKTEGGGASDQPMATQYDDDYDDDRENPSEEDNDSDDDDTKEEEEEEDVNADTGEAEVACEEQSQESAEQAPPSHELEDKMETGCSQSSSWSSLASSLSSMSRSTRLSSRNSGHKSTNRSGSREEVQTSHRSDESSKSSRHSVVAHDERSRTSSRSSRSISVNTRSSRSSPRSIRADTPHDRPAAATAAAVEAEPTSVGEVGGFADQHGGGGGGVAQLPIQT</sequence>
<comment type="caution">
    <text evidence="2">The sequence shown here is derived from an EMBL/GenBank/DDBJ whole genome shotgun (WGS) entry which is preliminary data.</text>
</comment>
<organism evidence="2 3">
    <name type="scientific">Lymnaea stagnalis</name>
    <name type="common">Great pond snail</name>
    <name type="synonym">Helix stagnalis</name>
    <dbReference type="NCBI Taxonomy" id="6523"/>
    <lineage>
        <taxon>Eukaryota</taxon>
        <taxon>Metazoa</taxon>
        <taxon>Spiralia</taxon>
        <taxon>Lophotrochozoa</taxon>
        <taxon>Mollusca</taxon>
        <taxon>Gastropoda</taxon>
        <taxon>Heterobranchia</taxon>
        <taxon>Euthyneura</taxon>
        <taxon>Panpulmonata</taxon>
        <taxon>Hygrophila</taxon>
        <taxon>Lymnaeoidea</taxon>
        <taxon>Lymnaeidae</taxon>
        <taxon>Lymnaea</taxon>
    </lineage>
</organism>
<name>A0AAV2HVT2_LYMST</name>